<dbReference type="Pfam" id="PF00271">
    <property type="entry name" value="Helicase_C"/>
    <property type="match status" value="1"/>
</dbReference>
<dbReference type="PANTHER" id="PTHR45629">
    <property type="entry name" value="SNF2/RAD54 FAMILY MEMBER"/>
    <property type="match status" value="1"/>
</dbReference>
<dbReference type="CDD" id="cd18004">
    <property type="entry name" value="DEXHc_RAD54"/>
    <property type="match status" value="1"/>
</dbReference>
<dbReference type="Gene3D" id="3.40.50.300">
    <property type="entry name" value="P-loop containing nucleotide triphosphate hydrolases"/>
    <property type="match status" value="1"/>
</dbReference>
<dbReference type="GO" id="GO:0005634">
    <property type="term" value="C:nucleus"/>
    <property type="evidence" value="ECO:0007669"/>
    <property type="project" value="TreeGrafter"/>
</dbReference>
<organism>
    <name type="scientific">Pediculus humanus subsp. corporis</name>
    <name type="common">Body louse</name>
    <dbReference type="NCBI Taxonomy" id="121224"/>
    <lineage>
        <taxon>Eukaryota</taxon>
        <taxon>Metazoa</taxon>
        <taxon>Ecdysozoa</taxon>
        <taxon>Arthropoda</taxon>
        <taxon>Hexapoda</taxon>
        <taxon>Insecta</taxon>
        <taxon>Pterygota</taxon>
        <taxon>Neoptera</taxon>
        <taxon>Paraneoptera</taxon>
        <taxon>Psocodea</taxon>
        <taxon>Troctomorpha</taxon>
        <taxon>Phthiraptera</taxon>
        <taxon>Anoplura</taxon>
        <taxon>Pediculidae</taxon>
        <taxon>Pediculus</taxon>
    </lineage>
</organism>
<evidence type="ECO:0000256" key="4">
    <source>
        <dbReference type="ARBA" id="ARBA00022776"/>
    </source>
</evidence>
<dbReference type="EMBL" id="AAZO01006867">
    <property type="status" value="NOT_ANNOTATED_CDS"/>
    <property type="molecule type" value="Genomic_DNA"/>
</dbReference>
<gene>
    <name evidence="14" type="primary">8234806</name>
    <name evidence="13" type="ORF">Phum_PHUM565420</name>
</gene>
<comment type="subunit">
    <text evidence="1">Interacts (via N-terminus) with spn-A/Rad51.</text>
</comment>
<comment type="function">
    <text evidence="8">Involved in mitotic DNA repair and meiotic recombination. Functions in the recombinational DNA repair pathway. Essential for interhomolog gene conversion (GC), but may have a less important role in intersister GC than spn-A/Rad51. In the presence of DNA, spn-A/Rad51 enhances the ATPase activity of okr/Rad54.</text>
</comment>
<evidence type="ECO:0000313" key="15">
    <source>
        <dbReference type="Proteomes" id="UP000009046"/>
    </source>
</evidence>
<keyword evidence="6" id="KW-0469">Meiosis</keyword>
<dbReference type="AlphaFoldDB" id="E0W0Y2"/>
<dbReference type="CTD" id="8234806"/>
<evidence type="ECO:0000256" key="9">
    <source>
        <dbReference type="ARBA" id="ARBA00029956"/>
    </source>
</evidence>
<dbReference type="PROSITE" id="PS51194">
    <property type="entry name" value="HELICASE_CTER"/>
    <property type="match status" value="1"/>
</dbReference>
<sequence length="840" mass="96068">MRKSQAPSFKTNTSPIRRNIISFNKNNNPPDSNDKSKRSTESVLDLLLNLDSTSVKSKNDFFEDDSFKNSNINTNTLDVVEQNKITDSNSICIPENSEQCEIVYNVVYGKQTKKKHKTWEGDGILEVGSKYVTLKDENGVVIGKAQCSKARKLEEGVRFCIGSKEVELLDLVETKDRKKKNLSIKENNEKVIPQLPKILKSNNSNKKFKTPRSCFEAGIPLPNPTTEHQWHFNQSGAKVTPVYIEESLSKKLRQHQLEGIIFLYESIMGYKDINYNGVILADEMGLGKTLQCISLIWTLLKQGPYNKKPVIKRVLIVTPTSLIMNWYNEFIKWLGRVKIVPYVVNQKNKPSEIKYHSVVIISYEMLIRCVNNVMEHNVDLLVCDEAHRIKNSNIKTAQVLNQLNCKKKILLTGTPLQNDLQELYTLIDFANPNILGSPSQFRIQFADPIIASRQPDSNEDVVKKGNERSINLKKIINKFLLRRTRNILKNYLPPRHDIVVFCKITEPQRNMYNSLVNSFLNAKESEEFIEGSSHLELITSLKKICNYPSLLNKDDNYLEKIDIDTSGKLKVTVNFLKELQMTSVKEKVLIVSNATQTLNLLEKVFHVLNYSTCRLDGNTPSAQRNKIVEDFNTSRDLFIFLLSSKAGGVGLNVTGASRLILFDSDWNPATDLQAISRIWRDGQKFPVFIYRLLTTGTIEEKIYQRQISKQGLCEGTVDPKSNKSIKLSKEELKELFFPCEEKDIKDCLTHDSLSCDCTGQGEIPAPNNGGEEEEEEEEDDGDDENKSCRIYNKTIKSALKISELFHWEHHGNPFDSDFLNRLCLEKSKQRISYIFHNRKI</sequence>
<feature type="domain" description="Helicase C-terminal" evidence="12">
    <location>
        <begin position="575"/>
        <end position="733"/>
    </location>
</feature>
<dbReference type="CDD" id="cd18793">
    <property type="entry name" value="SF2_C_SNF"/>
    <property type="match status" value="1"/>
</dbReference>
<evidence type="ECO:0000256" key="5">
    <source>
        <dbReference type="ARBA" id="ARBA00022801"/>
    </source>
</evidence>
<dbReference type="EnsemblMetazoa" id="PHUM565420-RA">
    <property type="protein sequence ID" value="PHUM565420-PA"/>
    <property type="gene ID" value="PHUM565420"/>
</dbReference>
<dbReference type="InterPro" id="IPR050496">
    <property type="entry name" value="SNF2_RAD54_helicase_repair"/>
</dbReference>
<dbReference type="GO" id="GO:0005524">
    <property type="term" value="F:ATP binding"/>
    <property type="evidence" value="ECO:0007669"/>
    <property type="project" value="InterPro"/>
</dbReference>
<dbReference type="KEGG" id="phu:Phum_PHUM565420"/>
<dbReference type="GO" id="GO:0007131">
    <property type="term" value="P:reciprocal meiotic recombination"/>
    <property type="evidence" value="ECO:0007669"/>
    <property type="project" value="TreeGrafter"/>
</dbReference>
<evidence type="ECO:0000256" key="3">
    <source>
        <dbReference type="ARBA" id="ARBA00022618"/>
    </source>
</evidence>
<feature type="region of interest" description="Disordered" evidence="10">
    <location>
        <begin position="759"/>
        <end position="786"/>
    </location>
</feature>
<dbReference type="GO" id="GO:0016740">
    <property type="term" value="F:transferase activity"/>
    <property type="evidence" value="ECO:0007669"/>
    <property type="project" value="UniProtKB-KW"/>
</dbReference>
<dbReference type="EMBL" id="DS235863">
    <property type="protein sequence ID" value="EEB19287.1"/>
    <property type="molecule type" value="Genomic_DNA"/>
</dbReference>
<dbReference type="InterPro" id="IPR027417">
    <property type="entry name" value="P-loop_NTPase"/>
</dbReference>
<dbReference type="GO" id="GO:0016787">
    <property type="term" value="F:hydrolase activity"/>
    <property type="evidence" value="ECO:0007669"/>
    <property type="project" value="UniProtKB-KW"/>
</dbReference>
<dbReference type="Gene3D" id="3.40.50.10810">
    <property type="entry name" value="Tandem AAA-ATPase domain"/>
    <property type="match status" value="1"/>
</dbReference>
<dbReference type="Pfam" id="PF00176">
    <property type="entry name" value="SNF2-rel_dom"/>
    <property type="match status" value="1"/>
</dbReference>
<dbReference type="SUPFAM" id="SSF52540">
    <property type="entry name" value="P-loop containing nucleoside triphosphate hydrolases"/>
    <property type="match status" value="2"/>
</dbReference>
<feature type="domain" description="Helicase ATP-binding" evidence="11">
    <location>
        <begin position="269"/>
        <end position="433"/>
    </location>
</feature>
<dbReference type="STRING" id="121224.E0W0Y2"/>
<dbReference type="Pfam" id="PF10382">
    <property type="entry name" value="ZGRF1-like_N"/>
    <property type="match status" value="1"/>
</dbReference>
<evidence type="ECO:0000256" key="1">
    <source>
        <dbReference type="ARBA" id="ARBA00011467"/>
    </source>
</evidence>
<dbReference type="Gene3D" id="1.20.120.850">
    <property type="entry name" value="SWI2/SNF2 ATPases, N-terminal domain"/>
    <property type="match status" value="1"/>
</dbReference>
<dbReference type="InterPro" id="IPR001650">
    <property type="entry name" value="Helicase_C-like"/>
</dbReference>
<feature type="compositionally biased region" description="Polar residues" evidence="10">
    <location>
        <begin position="1"/>
        <end position="16"/>
    </location>
</feature>
<evidence type="ECO:0000259" key="11">
    <source>
        <dbReference type="PROSITE" id="PS51192"/>
    </source>
</evidence>
<feature type="region of interest" description="Disordered" evidence="10">
    <location>
        <begin position="1"/>
        <end position="39"/>
    </location>
</feature>
<evidence type="ECO:0000256" key="7">
    <source>
        <dbReference type="ARBA" id="ARBA00023306"/>
    </source>
</evidence>
<dbReference type="InterPro" id="IPR000330">
    <property type="entry name" value="SNF2_N"/>
</dbReference>
<accession>E0W0Y2</accession>
<evidence type="ECO:0000256" key="10">
    <source>
        <dbReference type="SAM" id="MobiDB-lite"/>
    </source>
</evidence>
<dbReference type="OMA" id="AWFNKIC"/>
<dbReference type="PROSITE" id="PS51192">
    <property type="entry name" value="HELICASE_ATP_BIND_1"/>
    <property type="match status" value="1"/>
</dbReference>
<name>E0W0Y2_PEDHC</name>
<evidence type="ECO:0000256" key="8">
    <source>
        <dbReference type="ARBA" id="ARBA00024776"/>
    </source>
</evidence>
<evidence type="ECO:0000256" key="2">
    <source>
        <dbReference type="ARBA" id="ARBA00015341"/>
    </source>
</evidence>
<feature type="compositionally biased region" description="Acidic residues" evidence="10">
    <location>
        <begin position="770"/>
        <end position="783"/>
    </location>
</feature>
<dbReference type="InterPro" id="IPR049730">
    <property type="entry name" value="SNF2/RAD54-like_C"/>
</dbReference>
<dbReference type="SMART" id="SM00490">
    <property type="entry name" value="HELICc"/>
    <property type="match status" value="1"/>
</dbReference>
<dbReference type="FunFam" id="3.40.50.10810:FF:000020">
    <property type="entry name" value="DNA repair and recombination protein RAD54B"/>
    <property type="match status" value="1"/>
</dbReference>
<dbReference type="GO" id="GO:0015616">
    <property type="term" value="F:DNA translocase activity"/>
    <property type="evidence" value="ECO:0007669"/>
    <property type="project" value="TreeGrafter"/>
</dbReference>
<dbReference type="InterPro" id="IPR014001">
    <property type="entry name" value="Helicase_ATP-bd"/>
</dbReference>
<reference evidence="14" key="3">
    <citation type="submission" date="2020-05" db="UniProtKB">
        <authorList>
            <consortium name="EnsemblMetazoa"/>
        </authorList>
    </citation>
    <scope>IDENTIFICATION</scope>
    <source>
        <strain evidence="14">USDA</strain>
    </source>
</reference>
<dbReference type="OrthoDB" id="413460at2759"/>
<evidence type="ECO:0000313" key="14">
    <source>
        <dbReference type="EnsemblMetazoa" id="PHUM565420-PA"/>
    </source>
</evidence>
<dbReference type="PANTHER" id="PTHR45629:SF7">
    <property type="entry name" value="DNA EXCISION REPAIR PROTEIN ERCC-6-RELATED"/>
    <property type="match status" value="1"/>
</dbReference>
<reference evidence="13" key="2">
    <citation type="submission" date="2007-04" db="EMBL/GenBank/DDBJ databases">
        <title>The genome of the human body louse.</title>
        <authorList>
            <consortium name="The Human Body Louse Genome Consortium"/>
            <person name="Kirkness E."/>
            <person name="Walenz B."/>
            <person name="Hass B."/>
            <person name="Bruggner R."/>
            <person name="Strausberg R."/>
        </authorList>
    </citation>
    <scope>NUCLEOTIDE SEQUENCE</scope>
    <source>
        <strain evidence="13">USDA</strain>
    </source>
</reference>
<dbReference type="GO" id="GO:0051301">
    <property type="term" value="P:cell division"/>
    <property type="evidence" value="ECO:0007669"/>
    <property type="project" value="UniProtKB-KW"/>
</dbReference>
<keyword evidence="4" id="KW-0498">Mitosis</keyword>
<dbReference type="GO" id="GO:0000724">
    <property type="term" value="P:double-strand break repair via homologous recombination"/>
    <property type="evidence" value="ECO:0007669"/>
    <property type="project" value="TreeGrafter"/>
</dbReference>
<dbReference type="InParanoid" id="E0W0Y2"/>
<dbReference type="eggNOG" id="KOG0390">
    <property type="taxonomic scope" value="Eukaryota"/>
</dbReference>
<keyword evidence="5" id="KW-0378">Hydrolase</keyword>
<keyword evidence="15" id="KW-1185">Reference proteome</keyword>
<keyword evidence="3" id="KW-0132">Cell division</keyword>
<dbReference type="RefSeq" id="XP_002432025.1">
    <property type="nucleotide sequence ID" value="XM_002431980.1"/>
</dbReference>
<dbReference type="Proteomes" id="UP000009046">
    <property type="component" value="Unassembled WGS sequence"/>
</dbReference>
<keyword evidence="13" id="KW-0808">Transferase</keyword>
<dbReference type="VEuPathDB" id="VectorBase:PHUM565420"/>
<evidence type="ECO:0000313" key="13">
    <source>
        <dbReference type="EMBL" id="EEB19287.1"/>
    </source>
</evidence>
<evidence type="ECO:0000259" key="12">
    <source>
        <dbReference type="PROSITE" id="PS51194"/>
    </source>
</evidence>
<dbReference type="GeneID" id="8234806"/>
<reference evidence="13" key="1">
    <citation type="submission" date="2007-04" db="EMBL/GenBank/DDBJ databases">
        <title>Annotation of Pediculus humanus corporis strain USDA.</title>
        <authorList>
            <person name="Kirkness E."/>
            <person name="Hannick L."/>
            <person name="Hass B."/>
            <person name="Bruggner R."/>
            <person name="Lawson D."/>
            <person name="Bidwell S."/>
            <person name="Joardar V."/>
            <person name="Caler E."/>
            <person name="Walenz B."/>
            <person name="Inman J."/>
            <person name="Schobel S."/>
            <person name="Galinsky K."/>
            <person name="Amedeo P."/>
            <person name="Strausberg R."/>
        </authorList>
    </citation>
    <scope>NUCLEOTIDE SEQUENCE</scope>
    <source>
        <strain evidence="13">USDA</strain>
    </source>
</reference>
<keyword evidence="7" id="KW-0131">Cell cycle</keyword>
<dbReference type="InterPro" id="IPR018838">
    <property type="entry name" value="ZGRF1-like_N"/>
</dbReference>
<dbReference type="HOGENOM" id="CLU_000315_10_1_1"/>
<proteinExistence type="predicted"/>
<dbReference type="InterPro" id="IPR038718">
    <property type="entry name" value="SNF2-like_sf"/>
</dbReference>
<protein>
    <recommendedName>
        <fullName evidence="2">DNA repair and recombination protein RAD54-like</fullName>
    </recommendedName>
    <alternativeName>
        <fullName evidence="9">Protein okra</fullName>
    </alternativeName>
</protein>
<evidence type="ECO:0000256" key="6">
    <source>
        <dbReference type="ARBA" id="ARBA00023254"/>
    </source>
</evidence>
<dbReference type="SMART" id="SM00487">
    <property type="entry name" value="DEXDc"/>
    <property type="match status" value="1"/>
</dbReference>